<reference evidence="4 5" key="1">
    <citation type="journal article" date="2012" name="J. Bacteriol.">
        <title>Draft Genome Sequences for Two Metal-Reducing Pelosinus fermentans Strains Isolated from a Cr(VI)-Contaminated Site and for Type Strain R7.</title>
        <authorList>
            <person name="Brown S.D."/>
            <person name="Podar M."/>
            <person name="Klingeman D.M."/>
            <person name="Johnson C.M."/>
            <person name="Yang Z.K."/>
            <person name="Utturkar S.M."/>
            <person name="Land M.L."/>
            <person name="Mosher J.J."/>
            <person name="Hurt R.A.Jr."/>
            <person name="Phelps T.J."/>
            <person name="Palumbo A.V."/>
            <person name="Arkin A.P."/>
            <person name="Hazen T.C."/>
            <person name="Elias D.A."/>
        </authorList>
    </citation>
    <scope>NUCLEOTIDE SEQUENCE [LARGE SCALE GENOMIC DNA]</scope>
    <source>
        <strain evidence="4 5">B4</strain>
    </source>
</reference>
<feature type="transmembrane region" description="Helical" evidence="3">
    <location>
        <begin position="490"/>
        <end position="514"/>
    </location>
</feature>
<dbReference type="InterPro" id="IPR004995">
    <property type="entry name" value="Spore_Ger"/>
</dbReference>
<dbReference type="GO" id="GO:0016020">
    <property type="term" value="C:membrane"/>
    <property type="evidence" value="ECO:0007669"/>
    <property type="project" value="InterPro"/>
</dbReference>
<dbReference type="AlphaFoldDB" id="I9LGN0"/>
<dbReference type="InterPro" id="IPR050768">
    <property type="entry name" value="UPF0353/GerABKA_families"/>
</dbReference>
<dbReference type="PATRIC" id="fig|1149862.3.peg.1220"/>
<feature type="transmembrane region" description="Helical" evidence="3">
    <location>
        <begin position="367"/>
        <end position="387"/>
    </location>
</feature>
<dbReference type="PANTHER" id="PTHR22550">
    <property type="entry name" value="SPORE GERMINATION PROTEIN"/>
    <property type="match status" value="1"/>
</dbReference>
<name>I9LGN0_9FIRM</name>
<feature type="transmembrane region" description="Helical" evidence="3">
    <location>
        <begin position="440"/>
        <end position="470"/>
    </location>
</feature>
<dbReference type="EMBL" id="AKVJ01000016">
    <property type="protein sequence ID" value="EIW19659.1"/>
    <property type="molecule type" value="Genomic_DNA"/>
</dbReference>
<protein>
    <submittedName>
        <fullName evidence="4">GerA spore germination protein</fullName>
    </submittedName>
</protein>
<dbReference type="Pfam" id="PF03323">
    <property type="entry name" value="GerA"/>
    <property type="match status" value="1"/>
</dbReference>
<comment type="similarity">
    <text evidence="1">Belongs to the GerABKA family.</text>
</comment>
<evidence type="ECO:0000313" key="4">
    <source>
        <dbReference type="EMBL" id="EIW19659.1"/>
    </source>
</evidence>
<evidence type="ECO:0000313" key="5">
    <source>
        <dbReference type="Proteomes" id="UP000004324"/>
    </source>
</evidence>
<keyword evidence="3" id="KW-1133">Transmembrane helix</keyword>
<dbReference type="RefSeq" id="WP_007932305.1">
    <property type="nucleotide sequence ID" value="NZ_AKVJ01000016.1"/>
</dbReference>
<keyword evidence="5" id="KW-1185">Reference proteome</keyword>
<proteinExistence type="inferred from homology"/>
<organism evidence="4 5">
    <name type="scientific">Pelosinus fermentans B4</name>
    <dbReference type="NCBI Taxonomy" id="1149862"/>
    <lineage>
        <taxon>Bacteria</taxon>
        <taxon>Bacillati</taxon>
        <taxon>Bacillota</taxon>
        <taxon>Negativicutes</taxon>
        <taxon>Selenomonadales</taxon>
        <taxon>Sporomusaceae</taxon>
        <taxon>Pelosinus</taxon>
    </lineage>
</organism>
<sequence length="572" mass="62702">MENTNCREGGSVIKNKKCIQKLSKHMPEASLATAKKKLEQLQDITTQSAEFGEEIGQIIAQLRKVAAPSNEPFLFTSVLTENETLLRAVFRDCEDIEFRIFDAGGRKALLVYLKGMCDTSNLERNVLKSLMGQTSPTNGNTVNALNGLNDMKAISEQILGSASVRIVNKANIVIEAIMAGNALLLIDGLEEGAIIAAVKHVKRDISAPYNEYALQGPDEAFNEEINDNIALIRRRARDTNLKVHIMTVGERTKTSVAVLYVANLVKPGLVEEVERRIGLIKTDKLLSSATIDQFIVDHPWSPFPQTQTTERPDKMLAALYEGRVGIIVDGTPVEILVPCTYNILMQAPDDYTMQPIVASLIRFSRNAAAFLAIYLPAIYVAVVSYHPGMLPTTMAISIAELRARTPFPSFLEAIMMEILLELIQEAIIRLPLKLTGAASMIGAFIIGNTVVQAGLINPLLVVVIATTAISSYSMPSYNFSMALRWTRVPMLMLASMLGLYGVILGVLAITIHLCSLRSFGESYLGGMFNVDLLSDWKDSVVRLPAKLLKERPKEFGAQDQIRIGDSDGQSGS</sequence>
<keyword evidence="3" id="KW-0812">Transmembrane</keyword>
<dbReference type="Proteomes" id="UP000004324">
    <property type="component" value="Unassembled WGS sequence"/>
</dbReference>
<evidence type="ECO:0000256" key="3">
    <source>
        <dbReference type="SAM" id="Phobius"/>
    </source>
</evidence>
<dbReference type="PANTHER" id="PTHR22550:SF5">
    <property type="entry name" value="LEUCINE ZIPPER PROTEIN 4"/>
    <property type="match status" value="1"/>
</dbReference>
<evidence type="ECO:0000256" key="1">
    <source>
        <dbReference type="ARBA" id="ARBA00005278"/>
    </source>
</evidence>
<dbReference type="OrthoDB" id="9772630at2"/>
<accession>I9LGN0</accession>
<comment type="caution">
    <text evidence="4">The sequence shown here is derived from an EMBL/GenBank/DDBJ whole genome shotgun (WGS) entry which is preliminary data.</text>
</comment>
<dbReference type="PIRSF" id="PIRSF005690">
    <property type="entry name" value="GerBA"/>
    <property type="match status" value="1"/>
</dbReference>
<dbReference type="GO" id="GO:0009847">
    <property type="term" value="P:spore germination"/>
    <property type="evidence" value="ECO:0007669"/>
    <property type="project" value="InterPro"/>
</dbReference>
<gene>
    <name evidence="4" type="ORF">FB4_2671</name>
</gene>
<evidence type="ECO:0000256" key="2">
    <source>
        <dbReference type="ARBA" id="ARBA00023136"/>
    </source>
</evidence>
<keyword evidence="2 3" id="KW-0472">Membrane</keyword>